<reference evidence="2" key="1">
    <citation type="submission" date="2023-07" db="EMBL/GenBank/DDBJ databases">
        <title>A chromosome-level genome assembly of Lolium multiflorum.</title>
        <authorList>
            <person name="Chen Y."/>
            <person name="Copetti D."/>
            <person name="Kolliker R."/>
            <person name="Studer B."/>
        </authorList>
    </citation>
    <scope>NUCLEOTIDE SEQUENCE</scope>
    <source>
        <strain evidence="2">02402/16</strain>
        <tissue evidence="2">Leaf</tissue>
    </source>
</reference>
<dbReference type="EMBL" id="JAUUTY010000002">
    <property type="protein sequence ID" value="KAK1677515.1"/>
    <property type="molecule type" value="Genomic_DNA"/>
</dbReference>
<evidence type="ECO:0000313" key="3">
    <source>
        <dbReference type="Proteomes" id="UP001231189"/>
    </source>
</evidence>
<organism evidence="2 3">
    <name type="scientific">Lolium multiflorum</name>
    <name type="common">Italian ryegrass</name>
    <name type="synonym">Lolium perenne subsp. multiflorum</name>
    <dbReference type="NCBI Taxonomy" id="4521"/>
    <lineage>
        <taxon>Eukaryota</taxon>
        <taxon>Viridiplantae</taxon>
        <taxon>Streptophyta</taxon>
        <taxon>Embryophyta</taxon>
        <taxon>Tracheophyta</taxon>
        <taxon>Spermatophyta</taxon>
        <taxon>Magnoliopsida</taxon>
        <taxon>Liliopsida</taxon>
        <taxon>Poales</taxon>
        <taxon>Poaceae</taxon>
        <taxon>BOP clade</taxon>
        <taxon>Pooideae</taxon>
        <taxon>Poodae</taxon>
        <taxon>Poeae</taxon>
        <taxon>Poeae Chloroplast Group 2 (Poeae type)</taxon>
        <taxon>Loliodinae</taxon>
        <taxon>Loliinae</taxon>
        <taxon>Lolium</taxon>
    </lineage>
</organism>
<keyword evidence="3" id="KW-1185">Reference proteome</keyword>
<evidence type="ECO:0000313" key="2">
    <source>
        <dbReference type="EMBL" id="KAK1677515.1"/>
    </source>
</evidence>
<protein>
    <submittedName>
        <fullName evidence="2">Uncharacterized protein</fullName>
    </submittedName>
</protein>
<feature type="region of interest" description="Disordered" evidence="1">
    <location>
        <begin position="122"/>
        <end position="144"/>
    </location>
</feature>
<gene>
    <name evidence="2" type="ORF">QYE76_038363</name>
</gene>
<feature type="compositionally biased region" description="Basic and acidic residues" evidence="1">
    <location>
        <begin position="127"/>
        <end position="139"/>
    </location>
</feature>
<feature type="compositionally biased region" description="Basic and acidic residues" evidence="1">
    <location>
        <begin position="37"/>
        <end position="49"/>
    </location>
</feature>
<evidence type="ECO:0000256" key="1">
    <source>
        <dbReference type="SAM" id="MobiDB-lite"/>
    </source>
</evidence>
<dbReference type="Proteomes" id="UP001231189">
    <property type="component" value="Unassembled WGS sequence"/>
</dbReference>
<accession>A0AAD8T7Y7</accession>
<feature type="region of interest" description="Disordered" evidence="1">
    <location>
        <begin position="29"/>
        <end position="55"/>
    </location>
</feature>
<name>A0AAD8T7Y7_LOLMU</name>
<sequence>MGDQDAASLPTPPRMALFPTRLLLAAGMSPRGGAARGNHEGDGLPRREGGTGSGKVGRLLRLRETWRPEEHERFLDALLKSLCDETGSRVMGDQDAASLPTPPRMSLFPTRLLLAAGMSPRGGAARGNHEGDGLPRREGGTGSGKVGRLLRLRETWRPEEHERFLDALLKSVQRHAIETCFVLLRL</sequence>
<dbReference type="AlphaFoldDB" id="A0AAD8T7Y7"/>
<comment type="caution">
    <text evidence="2">The sequence shown here is derived from an EMBL/GenBank/DDBJ whole genome shotgun (WGS) entry which is preliminary data.</text>
</comment>
<proteinExistence type="predicted"/>